<dbReference type="AlphaFoldDB" id="A0A1F7HGF9"/>
<protein>
    <recommendedName>
        <fullName evidence="4">DUF2029 domain-containing protein</fullName>
    </recommendedName>
</protein>
<feature type="transmembrane region" description="Helical" evidence="1">
    <location>
        <begin position="59"/>
        <end position="77"/>
    </location>
</feature>
<keyword evidence="1" id="KW-0812">Transmembrane</keyword>
<feature type="transmembrane region" description="Helical" evidence="1">
    <location>
        <begin position="84"/>
        <end position="103"/>
    </location>
</feature>
<dbReference type="GO" id="GO:0005886">
    <property type="term" value="C:plasma membrane"/>
    <property type="evidence" value="ECO:0007669"/>
    <property type="project" value="UniProtKB-SubCell"/>
</dbReference>
<evidence type="ECO:0008006" key="4">
    <source>
        <dbReference type="Google" id="ProtNLM"/>
    </source>
</evidence>
<proteinExistence type="predicted"/>
<feature type="transmembrane region" description="Helical" evidence="1">
    <location>
        <begin position="7"/>
        <end position="25"/>
    </location>
</feature>
<evidence type="ECO:0000313" key="3">
    <source>
        <dbReference type="Proteomes" id="UP000178098"/>
    </source>
</evidence>
<evidence type="ECO:0000313" key="2">
    <source>
        <dbReference type="EMBL" id="OGK30301.1"/>
    </source>
</evidence>
<dbReference type="Pfam" id="PF26314">
    <property type="entry name" value="MptA_B_family"/>
    <property type="match status" value="1"/>
</dbReference>
<feature type="transmembrane region" description="Helical" evidence="1">
    <location>
        <begin position="267"/>
        <end position="285"/>
    </location>
</feature>
<feature type="transmembrane region" description="Helical" evidence="1">
    <location>
        <begin position="339"/>
        <end position="358"/>
    </location>
</feature>
<keyword evidence="1" id="KW-0472">Membrane</keyword>
<keyword evidence="1" id="KW-1133">Transmembrane helix</keyword>
<reference evidence="2 3" key="1">
    <citation type="journal article" date="2016" name="Nat. Commun.">
        <title>Thousands of microbial genomes shed light on interconnected biogeochemical processes in an aquifer system.</title>
        <authorList>
            <person name="Anantharaman K."/>
            <person name="Brown C.T."/>
            <person name="Hug L.A."/>
            <person name="Sharon I."/>
            <person name="Castelle C.J."/>
            <person name="Probst A.J."/>
            <person name="Thomas B.C."/>
            <person name="Singh A."/>
            <person name="Wilkins M.J."/>
            <person name="Karaoz U."/>
            <person name="Brodie E.L."/>
            <person name="Williams K.H."/>
            <person name="Hubbard S.S."/>
            <person name="Banfield J.F."/>
        </authorList>
    </citation>
    <scope>NUCLEOTIDE SEQUENCE [LARGE SCALE GENOMIC DNA]</scope>
</reference>
<gene>
    <name evidence="2" type="ORF">A3D08_03290</name>
</gene>
<feature type="transmembrane region" description="Helical" evidence="1">
    <location>
        <begin position="173"/>
        <end position="191"/>
    </location>
</feature>
<comment type="caution">
    <text evidence="2">The sequence shown here is derived from an EMBL/GenBank/DDBJ whole genome shotgun (WGS) entry which is preliminary data.</text>
</comment>
<dbReference type="EMBL" id="MFZT01000030">
    <property type="protein sequence ID" value="OGK30301.1"/>
    <property type="molecule type" value="Genomic_DNA"/>
</dbReference>
<dbReference type="Proteomes" id="UP000178098">
    <property type="component" value="Unassembled WGS sequence"/>
</dbReference>
<feature type="transmembrane region" description="Helical" evidence="1">
    <location>
        <begin position="297"/>
        <end position="319"/>
    </location>
</feature>
<feature type="transmembrane region" description="Helical" evidence="1">
    <location>
        <begin position="237"/>
        <end position="261"/>
    </location>
</feature>
<name>A0A1F7HGF9_9BACT</name>
<sequence>MAKFFQRFAVILYAILIALLALYSFSLTDPNITFVNHALWTNFRNVMVDFGYYDRPHSWLAFIALIIALFSFHMYFVKHAKKYAPLHIALVAGLILIFAYPFLSRDLFNYMFDARILTTYGANPYTHRAADFPADSWLRFMHWTHRPYPYGPIFLPLTLIPSLLSFGKFAMGFILFKLLFVVAYVFTVLTLQKRDRTWAIFFATHPLVLIEGLVNGHNDLISVWFGLMGLLALKNRLAATALFGLSAGIKYFTSALFALLIPLKRNVGRYIAFAGVTAPVLYISLTGEPQSWYYLNFLIFIPYFFGGLSSTYIFSFGLLMSYYPFIALGDWGRPGNTELKHMIIIIFALLQIAHYFFMKKFSRRWSFMRKGA</sequence>
<organism evidence="2 3">
    <name type="scientific">Candidatus Roizmanbacteria bacterium RIFCSPHIGHO2_02_FULL_43_11</name>
    <dbReference type="NCBI Taxonomy" id="1802043"/>
    <lineage>
        <taxon>Bacteria</taxon>
        <taxon>Candidatus Roizmaniibacteriota</taxon>
    </lineage>
</organism>
<accession>A0A1F7HGF9</accession>
<evidence type="ECO:0000256" key="1">
    <source>
        <dbReference type="SAM" id="Phobius"/>
    </source>
</evidence>
<dbReference type="GO" id="GO:0016758">
    <property type="term" value="F:hexosyltransferase activity"/>
    <property type="evidence" value="ECO:0007669"/>
    <property type="project" value="InterPro"/>
</dbReference>